<evidence type="ECO:0000256" key="2">
    <source>
        <dbReference type="SAM" id="SignalP"/>
    </source>
</evidence>
<feature type="chain" id="PRO_5039078957" evidence="2">
    <location>
        <begin position="26"/>
        <end position="185"/>
    </location>
</feature>
<feature type="region of interest" description="Disordered" evidence="1">
    <location>
        <begin position="164"/>
        <end position="185"/>
    </location>
</feature>
<reference evidence="3 4" key="1">
    <citation type="submission" date="2020-02" db="EMBL/GenBank/DDBJ databases">
        <title>The whole genome sequence of CPCC 205119.</title>
        <authorList>
            <person name="Jiang Z."/>
        </authorList>
    </citation>
    <scope>NUCLEOTIDE SEQUENCE [LARGE SCALE GENOMIC DNA]</scope>
    <source>
        <strain evidence="3 4">CPCC 205119</strain>
    </source>
</reference>
<dbReference type="PROSITE" id="PS51257">
    <property type="entry name" value="PROKAR_LIPOPROTEIN"/>
    <property type="match status" value="1"/>
</dbReference>
<dbReference type="AlphaFoldDB" id="A0A7K3WA40"/>
<keyword evidence="2" id="KW-0732">Signal</keyword>
<accession>A0A7K3WA40</accession>
<gene>
    <name evidence="3" type="ORF">G1H19_04760</name>
</gene>
<protein>
    <submittedName>
        <fullName evidence="3">DUF3105 domain-containing protein</fullName>
    </submittedName>
</protein>
<keyword evidence="4" id="KW-1185">Reference proteome</keyword>
<sequence>MTAWRVPVALAALALAGCTSTVDGAASAAAVSVGGTRVADYAAGQQHRTTSVDYAESPPVGGPHDPQWADCTGTVYAVVIRPENAVHSLEHGAVWVTYDPDVASAEDVATLTELVEGRSGLFLSPYPDQAAAVSVQAWNHQLRTASAADPRIGQFADLLTYNPETTPEPGATCENPGFAADPPTS</sequence>
<organism evidence="3 4">
    <name type="scientific">Goekera deserti</name>
    <dbReference type="NCBI Taxonomy" id="2497753"/>
    <lineage>
        <taxon>Bacteria</taxon>
        <taxon>Bacillati</taxon>
        <taxon>Actinomycetota</taxon>
        <taxon>Actinomycetes</taxon>
        <taxon>Geodermatophilales</taxon>
        <taxon>Geodermatophilaceae</taxon>
        <taxon>Goekera</taxon>
    </lineage>
</organism>
<proteinExistence type="predicted"/>
<dbReference type="InterPro" id="IPR021454">
    <property type="entry name" value="DUF3105"/>
</dbReference>
<evidence type="ECO:0000256" key="1">
    <source>
        <dbReference type="SAM" id="MobiDB-lite"/>
    </source>
</evidence>
<dbReference type="EMBL" id="JAAGWK010000009">
    <property type="protein sequence ID" value="NEL53325.1"/>
    <property type="molecule type" value="Genomic_DNA"/>
</dbReference>
<evidence type="ECO:0000313" key="3">
    <source>
        <dbReference type="EMBL" id="NEL53325.1"/>
    </source>
</evidence>
<comment type="caution">
    <text evidence="3">The sequence shown here is derived from an EMBL/GenBank/DDBJ whole genome shotgun (WGS) entry which is preliminary data.</text>
</comment>
<name>A0A7K3WA40_9ACTN</name>
<dbReference type="RefSeq" id="WP_162392514.1">
    <property type="nucleotide sequence ID" value="NZ_JAABOZ010000002.1"/>
</dbReference>
<evidence type="ECO:0000313" key="4">
    <source>
        <dbReference type="Proteomes" id="UP000470470"/>
    </source>
</evidence>
<feature type="signal peptide" evidence="2">
    <location>
        <begin position="1"/>
        <end position="25"/>
    </location>
</feature>
<dbReference type="Pfam" id="PF11303">
    <property type="entry name" value="DUF3105"/>
    <property type="match status" value="1"/>
</dbReference>
<dbReference type="Proteomes" id="UP000470470">
    <property type="component" value="Unassembled WGS sequence"/>
</dbReference>